<dbReference type="InterPro" id="IPR033123">
    <property type="entry name" value="GH11_dom"/>
</dbReference>
<protein>
    <recommendedName>
        <fullName evidence="3 9">endo-1,4-beta-xylanase</fullName>
        <ecNumber evidence="3 9">3.2.1.8</ecNumber>
    </recommendedName>
</protein>
<dbReference type="PANTHER" id="PTHR46828">
    <property type="entry name" value="ENDO-1,4-BETA-XYLANASE A-RELATED"/>
    <property type="match status" value="1"/>
</dbReference>
<evidence type="ECO:0000256" key="7">
    <source>
        <dbReference type="ARBA" id="ARBA00023295"/>
    </source>
</evidence>
<name>D9SP57_CLOC7</name>
<dbReference type="PROSITE" id="PS00777">
    <property type="entry name" value="GH11_2"/>
    <property type="match status" value="1"/>
</dbReference>
<comment type="similarity">
    <text evidence="9">Belongs to the glycosyl hydrolase 11 (cellulase G) family.</text>
</comment>
<dbReference type="InterPro" id="IPR001137">
    <property type="entry name" value="Glyco_hydro_11"/>
</dbReference>
<dbReference type="PRINTS" id="PR00911">
    <property type="entry name" value="GLHYDRLASE11"/>
</dbReference>
<dbReference type="PROSITE" id="PS00776">
    <property type="entry name" value="GH11_1"/>
    <property type="match status" value="1"/>
</dbReference>
<keyword evidence="10" id="KW-0732">Signal</keyword>
<comment type="pathway">
    <text evidence="2 9">Glycan degradation; xylan degradation.</text>
</comment>
<dbReference type="SUPFAM" id="SSF88713">
    <property type="entry name" value="Glycoside hydrolase/deacetylase"/>
    <property type="match status" value="1"/>
</dbReference>
<dbReference type="PANTHER" id="PTHR46828:SF2">
    <property type="entry name" value="ENDO-1,4-BETA-XYLANASE A-RELATED"/>
    <property type="match status" value="1"/>
</dbReference>
<dbReference type="InterPro" id="IPR018208">
    <property type="entry name" value="GH11_AS_1"/>
</dbReference>
<dbReference type="InterPro" id="IPR013319">
    <property type="entry name" value="GH11/12"/>
</dbReference>
<dbReference type="InterPro" id="IPR002105">
    <property type="entry name" value="Dockerin_1_rpt"/>
</dbReference>
<dbReference type="InterPro" id="IPR033119">
    <property type="entry name" value="GH11_AS_2"/>
</dbReference>
<evidence type="ECO:0000256" key="2">
    <source>
        <dbReference type="ARBA" id="ARBA00004851"/>
    </source>
</evidence>
<dbReference type="InterPro" id="IPR002509">
    <property type="entry name" value="NODB_dom"/>
</dbReference>
<keyword evidence="4 9" id="KW-0858">Xylan degradation</keyword>
<evidence type="ECO:0000256" key="3">
    <source>
        <dbReference type="ARBA" id="ARBA00012590"/>
    </source>
</evidence>
<dbReference type="Gene3D" id="1.10.1330.10">
    <property type="entry name" value="Dockerin domain"/>
    <property type="match status" value="1"/>
</dbReference>
<dbReference type="GO" id="GO:0031176">
    <property type="term" value="F:endo-1,4-beta-xylanase activity"/>
    <property type="evidence" value="ECO:0007669"/>
    <property type="project" value="UniProtKB-UniRule"/>
</dbReference>
<keyword evidence="8 9" id="KW-0624">Polysaccharide degradation</keyword>
<dbReference type="AlphaFoldDB" id="D9SP57"/>
<dbReference type="PROSITE" id="PS51766">
    <property type="entry name" value="DOCKERIN"/>
    <property type="match status" value="1"/>
</dbReference>
<dbReference type="GO" id="GO:0045493">
    <property type="term" value="P:xylan catabolic process"/>
    <property type="evidence" value="ECO:0007669"/>
    <property type="project" value="UniProtKB-UniRule"/>
</dbReference>
<evidence type="ECO:0000259" key="13">
    <source>
        <dbReference type="PROSITE" id="PS51766"/>
    </source>
</evidence>
<feature type="domain" description="GH11" evidence="12">
    <location>
        <begin position="32"/>
        <end position="227"/>
    </location>
</feature>
<dbReference type="InterPro" id="IPR016134">
    <property type="entry name" value="Dockerin_dom"/>
</dbReference>
<dbReference type="Gene3D" id="2.60.120.180">
    <property type="match status" value="1"/>
</dbReference>
<dbReference type="eggNOG" id="COG0726">
    <property type="taxonomic scope" value="Bacteria"/>
</dbReference>
<dbReference type="UniPathway" id="UPA00114"/>
<dbReference type="PROSITE" id="PS00018">
    <property type="entry name" value="EF_HAND_1"/>
    <property type="match status" value="1"/>
</dbReference>
<dbReference type="CAZy" id="GH11">
    <property type="family name" value="Glycoside Hydrolase Family 11"/>
</dbReference>
<keyword evidence="15" id="KW-1185">Reference proteome</keyword>
<dbReference type="PROSITE" id="PS51677">
    <property type="entry name" value="NODB"/>
    <property type="match status" value="1"/>
</dbReference>
<dbReference type="PROSITE" id="PS51761">
    <property type="entry name" value="GH11_3"/>
    <property type="match status" value="1"/>
</dbReference>
<evidence type="ECO:0000259" key="11">
    <source>
        <dbReference type="PROSITE" id="PS51677"/>
    </source>
</evidence>
<dbReference type="SUPFAM" id="SSF49899">
    <property type="entry name" value="Concanavalin A-like lectins/glucanases"/>
    <property type="match status" value="1"/>
</dbReference>
<evidence type="ECO:0000256" key="5">
    <source>
        <dbReference type="ARBA" id="ARBA00022801"/>
    </source>
</evidence>
<dbReference type="Proteomes" id="UP000002730">
    <property type="component" value="Chromosome"/>
</dbReference>
<evidence type="ECO:0000256" key="10">
    <source>
        <dbReference type="SAM" id="SignalP"/>
    </source>
</evidence>
<evidence type="ECO:0000313" key="14">
    <source>
        <dbReference type="EMBL" id="ADL52022.1"/>
    </source>
</evidence>
<dbReference type="EC" id="3.2.1.8" evidence="3 9"/>
<reference evidence="14 15" key="1">
    <citation type="submission" date="2010-08" db="EMBL/GenBank/DDBJ databases">
        <title>Complete sequence of Clostridium cellulovorans 743B.</title>
        <authorList>
            <consortium name="US DOE Joint Genome Institute"/>
            <person name="Lucas S."/>
            <person name="Copeland A."/>
            <person name="Lapidus A."/>
            <person name="Cheng J.-F."/>
            <person name="Bruce D."/>
            <person name="Goodwin L."/>
            <person name="Pitluck S."/>
            <person name="Chertkov O."/>
            <person name="Detter J.C."/>
            <person name="Han C."/>
            <person name="Tapia R."/>
            <person name="Land M."/>
            <person name="Hauser L."/>
            <person name="Chang Y.-J."/>
            <person name="Jeffries C."/>
            <person name="Kyrpides N."/>
            <person name="Ivanova N."/>
            <person name="Mikhailova N."/>
            <person name="Hemme C.L."/>
            <person name="Woyke T."/>
        </authorList>
    </citation>
    <scope>NUCLEOTIDE SEQUENCE [LARGE SCALE GENOMIC DNA]</scope>
    <source>
        <strain evidence="15">ATCC 35296 / DSM 3052 / OCM 3 / 743B</strain>
    </source>
</reference>
<evidence type="ECO:0000256" key="9">
    <source>
        <dbReference type="PROSITE-ProRule" id="PRU01097"/>
    </source>
</evidence>
<feature type="active site" description="Nucleophile" evidence="9">
    <location>
        <position position="123"/>
    </location>
</feature>
<feature type="signal peptide" evidence="10">
    <location>
        <begin position="1"/>
        <end position="28"/>
    </location>
</feature>
<dbReference type="Gene3D" id="3.20.20.370">
    <property type="entry name" value="Glycoside hydrolase/deacetylase"/>
    <property type="match status" value="1"/>
</dbReference>
<proteinExistence type="inferred from homology"/>
<dbReference type="KEGG" id="ccb:Clocel_2295"/>
<keyword evidence="5 9" id="KW-0378">Hydrolase</keyword>
<evidence type="ECO:0000256" key="4">
    <source>
        <dbReference type="ARBA" id="ARBA00022651"/>
    </source>
</evidence>
<feature type="domain" description="Dockerin" evidence="13">
    <location>
        <begin position="244"/>
        <end position="311"/>
    </location>
</feature>
<dbReference type="SUPFAM" id="SSF63446">
    <property type="entry name" value="Type I dockerin domain"/>
    <property type="match status" value="1"/>
</dbReference>
<dbReference type="InterPro" id="IPR018247">
    <property type="entry name" value="EF_Hand_1_Ca_BS"/>
</dbReference>
<sequence length="520" mass="57038">MKQKMRIVFSMLMCITILLASSAVGVLAATKTITSNETGNFEGYDYEYWKDNGTGTMTLTGGGTFSCSWSNINNILFRTGKKLGSTKTYKDYGKISINYDCNYQPNGNSYMAVYGWTEDPLVEYYIIDSYGTWNPGSNSTLKGTTTVDGRTYQIYQNSRTGPSIKGNNTTFQQYWSICTSKRTSGTITVSDHFKAWENLGMKMGKMYEVSMVVEGYQSSGKADMTKMDLIMGDTPPVIVDQPTPEKLLGDVDNNGTVNALDLAIYKKFLLGMIPSLPATGDVDQNGRMNAIDFAMIKQHLLGIIKLGKLPTTSEDPNKKLVALTFDDGPSSQTGLVLDKLKKYNAKATFMVIGNKISSADAIMKRIVSEGHEIGNHGWSYDSMANMSASQITQEINQCNSAIKQYTGSDPKFFRPANLATSQTLFQTVKLPFVQGVIAQDWNGASATTAEARAQLVLNGTQDGSIVLMHCTQPGYHPTPEALDIIIPQLQQQGYSFVTLSDLFKLKGKTPQLGTMLNGAF</sequence>
<accession>D9SP57</accession>
<dbReference type="GO" id="GO:0016810">
    <property type="term" value="F:hydrolase activity, acting on carbon-nitrogen (but not peptide) bonds"/>
    <property type="evidence" value="ECO:0007669"/>
    <property type="project" value="InterPro"/>
</dbReference>
<gene>
    <name evidence="14" type="ordered locus">Clocel_2295</name>
</gene>
<dbReference type="HOGENOM" id="CLU_025665_0_0_9"/>
<dbReference type="EMBL" id="CP002160">
    <property type="protein sequence ID" value="ADL52022.1"/>
    <property type="molecule type" value="Genomic_DNA"/>
</dbReference>
<dbReference type="OrthoDB" id="9806342at2"/>
<comment type="catalytic activity">
    <reaction evidence="1 9">
        <text>Endohydrolysis of (1-&gt;4)-beta-D-xylosidic linkages in xylans.</text>
        <dbReference type="EC" id="3.2.1.8"/>
    </reaction>
</comment>
<dbReference type="STRING" id="573061.Clocel_2295"/>
<organism evidence="14 15">
    <name type="scientific">Clostridium cellulovorans (strain ATCC 35296 / DSM 3052 / OCM 3 / 743B)</name>
    <dbReference type="NCBI Taxonomy" id="573061"/>
    <lineage>
        <taxon>Bacteria</taxon>
        <taxon>Bacillati</taxon>
        <taxon>Bacillota</taxon>
        <taxon>Clostridia</taxon>
        <taxon>Eubacteriales</taxon>
        <taxon>Clostridiaceae</taxon>
        <taxon>Clostridium</taxon>
    </lineage>
</organism>
<feature type="domain" description="NodB homology" evidence="11">
    <location>
        <begin position="319"/>
        <end position="497"/>
    </location>
</feature>
<dbReference type="CDD" id="cd14256">
    <property type="entry name" value="Dockerin_I"/>
    <property type="match status" value="1"/>
</dbReference>
<keyword evidence="7 9" id="KW-0326">Glycosidase</keyword>
<evidence type="ECO:0000256" key="1">
    <source>
        <dbReference type="ARBA" id="ARBA00000681"/>
    </source>
</evidence>
<dbReference type="InterPro" id="IPR036439">
    <property type="entry name" value="Dockerin_dom_sf"/>
</dbReference>
<feature type="chain" id="PRO_5003128275" description="endo-1,4-beta-xylanase" evidence="10">
    <location>
        <begin position="29"/>
        <end position="520"/>
    </location>
</feature>
<evidence type="ECO:0000256" key="8">
    <source>
        <dbReference type="ARBA" id="ARBA00023326"/>
    </source>
</evidence>
<feature type="active site" description="Proton donor" evidence="9">
    <location>
        <position position="214"/>
    </location>
</feature>
<evidence type="ECO:0000256" key="6">
    <source>
        <dbReference type="ARBA" id="ARBA00023277"/>
    </source>
</evidence>
<evidence type="ECO:0000313" key="15">
    <source>
        <dbReference type="Proteomes" id="UP000002730"/>
    </source>
</evidence>
<dbReference type="InterPro" id="IPR011330">
    <property type="entry name" value="Glyco_hydro/deAcase_b/a-brl"/>
</dbReference>
<evidence type="ECO:0000259" key="12">
    <source>
        <dbReference type="PROSITE" id="PS51761"/>
    </source>
</evidence>
<dbReference type="InterPro" id="IPR013320">
    <property type="entry name" value="ConA-like_dom_sf"/>
</dbReference>
<keyword evidence="6 9" id="KW-0119">Carbohydrate metabolism</keyword>
<dbReference type="Pfam" id="PF01522">
    <property type="entry name" value="Polysacc_deac_1"/>
    <property type="match status" value="1"/>
</dbReference>
<dbReference type="Pfam" id="PF00457">
    <property type="entry name" value="Glyco_hydro_11"/>
    <property type="match status" value="1"/>
</dbReference>
<dbReference type="Pfam" id="PF00404">
    <property type="entry name" value="Dockerin_1"/>
    <property type="match status" value="1"/>
</dbReference>